<evidence type="ECO:0000313" key="3">
    <source>
        <dbReference type="EMBL" id="BCB71690.1"/>
    </source>
</evidence>
<accession>A0A6F8SXW1</accession>
<dbReference type="Proteomes" id="UP000503197">
    <property type="component" value="Chromosome"/>
</dbReference>
<dbReference type="AlphaFoldDB" id="A0A6F8SXW1"/>
<feature type="signal peptide" evidence="1">
    <location>
        <begin position="1"/>
        <end position="26"/>
    </location>
</feature>
<dbReference type="EMBL" id="AP022821">
    <property type="protein sequence ID" value="BCA93245.1"/>
    <property type="molecule type" value="Genomic_DNA"/>
</dbReference>
<dbReference type="Proteomes" id="UP000501053">
    <property type="component" value="Chromosome"/>
</dbReference>
<evidence type="ECO:0000313" key="4">
    <source>
        <dbReference type="Proteomes" id="UP000501053"/>
    </source>
</evidence>
<evidence type="ECO:0000313" key="2">
    <source>
        <dbReference type="EMBL" id="BCA93245.1"/>
    </source>
</evidence>
<name>A0A6F8SXW1_9GAMM</name>
<evidence type="ECO:0000256" key="1">
    <source>
        <dbReference type="SAM" id="SignalP"/>
    </source>
</evidence>
<dbReference type="EMBL" id="AP022869">
    <property type="protein sequence ID" value="BCB71690.1"/>
    <property type="molecule type" value="Genomic_DNA"/>
</dbReference>
<reference evidence="3 4" key="2">
    <citation type="submission" date="2020-03" db="EMBL/GenBank/DDBJ databases">
        <title>Complete Genome Sequence of Halomonas meridiana strain Eplume2, isolated from hydrothermal-plume in the north east Pacific Ocean.</title>
        <authorList>
            <person name="Kurihara Y."/>
            <person name="Kawai S."/>
            <person name="Sakai A."/>
            <person name="Galipon J."/>
            <person name="Arakawa K."/>
        </authorList>
    </citation>
    <scope>NUCLEOTIDE SEQUENCE [LARGE SCALE GENOMIC DNA]</scope>
    <source>
        <strain evidence="3 4">Eplume2</strain>
    </source>
</reference>
<feature type="chain" id="PRO_5044631484" evidence="1">
    <location>
        <begin position="27"/>
        <end position="58"/>
    </location>
</feature>
<evidence type="ECO:0000313" key="5">
    <source>
        <dbReference type="Proteomes" id="UP000503197"/>
    </source>
</evidence>
<dbReference type="RefSeq" id="WP_197746064.1">
    <property type="nucleotide sequence ID" value="NZ_AP022821.1"/>
</dbReference>
<keyword evidence="4" id="KW-1185">Reference proteome</keyword>
<proteinExistence type="predicted"/>
<keyword evidence="1" id="KW-0732">Signal</keyword>
<gene>
    <name evidence="3" type="ORF">HMEPL2_20410</name>
    <name evidence="2" type="ORF">HMSLTHF_30200</name>
</gene>
<protein>
    <submittedName>
        <fullName evidence="2">Uncharacterized protein</fullName>
    </submittedName>
</protein>
<sequence>MFGSLLALLVSLLLVGAAAMTGHAFAPDGWRVYMTEDAPLRGASLAVYGAQCFHLAVE</sequence>
<organism evidence="2 5">
    <name type="scientific">Vreelandella aquamarina</name>
    <dbReference type="NCBI Taxonomy" id="77097"/>
    <lineage>
        <taxon>Bacteria</taxon>
        <taxon>Pseudomonadati</taxon>
        <taxon>Pseudomonadota</taxon>
        <taxon>Gammaproteobacteria</taxon>
        <taxon>Oceanospirillales</taxon>
        <taxon>Halomonadaceae</taxon>
        <taxon>Vreelandella</taxon>
    </lineage>
</organism>
<reference evidence="2 5" key="1">
    <citation type="submission" date="2020-02" db="EMBL/GenBank/DDBJ databases">
        <title>Complete Genome Sequence of Halomonas meridiana strain BAA-801, Isolated from Deep Sea Thermal Vent.</title>
        <authorList>
            <person name="Takahashi Y."/>
            <person name="Takahashi H."/>
            <person name="Galipon J."/>
            <person name="Arakawa K."/>
        </authorList>
    </citation>
    <scope>NUCLEOTIDE SEQUENCE [LARGE SCALE GENOMIC DNA]</scope>
    <source>
        <strain evidence="2 5">Slthf1</strain>
    </source>
</reference>